<dbReference type="Proteomes" id="UP000326565">
    <property type="component" value="Unassembled WGS sequence"/>
</dbReference>
<proteinExistence type="predicted"/>
<name>A0A5N5WZB9_9EURO</name>
<dbReference type="EMBL" id="ML732219">
    <property type="protein sequence ID" value="KAB8073898.1"/>
    <property type="molecule type" value="Genomic_DNA"/>
</dbReference>
<protein>
    <submittedName>
        <fullName evidence="1">Uncharacterized protein</fullName>
    </submittedName>
</protein>
<evidence type="ECO:0000313" key="2">
    <source>
        <dbReference type="Proteomes" id="UP000326565"/>
    </source>
</evidence>
<dbReference type="OrthoDB" id="4487429at2759"/>
<sequence length="194" mass="21727">MRTRPTANPPPSVPRRRFSMDVADTGLQISALIAPVFMSDRVSVKDWPSRGGIIVLEYTNPLDFEFLGLDPVNPPLRRDPDQDTWKINIDGDPLGESGMAKPRHWIMGAEFDSEMPTYGNSEVEMDPVIPDSVGQVFLARTMDERCEILKLVGGRFFAKLEDYDGAACLRAWEEKTVGEFGPLAKTQYVDDDCD</sequence>
<dbReference type="AlphaFoldDB" id="A0A5N5WZB9"/>
<evidence type="ECO:0000313" key="1">
    <source>
        <dbReference type="EMBL" id="KAB8073898.1"/>
    </source>
</evidence>
<accession>A0A5N5WZB9</accession>
<keyword evidence="2" id="KW-1185">Reference proteome</keyword>
<organism evidence="1 2">
    <name type="scientific">Aspergillus leporis</name>
    <dbReference type="NCBI Taxonomy" id="41062"/>
    <lineage>
        <taxon>Eukaryota</taxon>
        <taxon>Fungi</taxon>
        <taxon>Dikarya</taxon>
        <taxon>Ascomycota</taxon>
        <taxon>Pezizomycotina</taxon>
        <taxon>Eurotiomycetes</taxon>
        <taxon>Eurotiomycetidae</taxon>
        <taxon>Eurotiales</taxon>
        <taxon>Aspergillaceae</taxon>
        <taxon>Aspergillus</taxon>
        <taxon>Aspergillus subgen. Circumdati</taxon>
    </lineage>
</organism>
<reference evidence="1 2" key="1">
    <citation type="submission" date="2019-04" db="EMBL/GenBank/DDBJ databases">
        <title>Friends and foes A comparative genomics study of 23 Aspergillus species from section Flavi.</title>
        <authorList>
            <consortium name="DOE Joint Genome Institute"/>
            <person name="Kjaerbolling I."/>
            <person name="Vesth T."/>
            <person name="Frisvad J.C."/>
            <person name="Nybo J.L."/>
            <person name="Theobald S."/>
            <person name="Kildgaard S."/>
            <person name="Isbrandt T."/>
            <person name="Kuo A."/>
            <person name="Sato A."/>
            <person name="Lyhne E.K."/>
            <person name="Kogle M.E."/>
            <person name="Wiebenga A."/>
            <person name="Kun R.S."/>
            <person name="Lubbers R.J."/>
            <person name="Makela M.R."/>
            <person name="Barry K."/>
            <person name="Chovatia M."/>
            <person name="Clum A."/>
            <person name="Daum C."/>
            <person name="Haridas S."/>
            <person name="He G."/>
            <person name="LaButti K."/>
            <person name="Lipzen A."/>
            <person name="Mondo S."/>
            <person name="Riley R."/>
            <person name="Salamov A."/>
            <person name="Simmons B.A."/>
            <person name="Magnuson J.K."/>
            <person name="Henrissat B."/>
            <person name="Mortensen U.H."/>
            <person name="Larsen T.O."/>
            <person name="Devries R.P."/>
            <person name="Grigoriev I.V."/>
            <person name="Machida M."/>
            <person name="Baker S.E."/>
            <person name="Andersen M.R."/>
        </authorList>
    </citation>
    <scope>NUCLEOTIDE SEQUENCE [LARGE SCALE GENOMIC DNA]</scope>
    <source>
        <strain evidence="1 2">CBS 151.66</strain>
    </source>
</reference>
<gene>
    <name evidence="1" type="ORF">BDV29DRAFT_157187</name>
</gene>